<dbReference type="InterPro" id="IPR000194">
    <property type="entry name" value="ATPase_F1/V1/A1_a/bsu_nucl-bd"/>
</dbReference>
<dbReference type="InterPro" id="IPR055190">
    <property type="entry name" value="ATP-synt_VA_C"/>
</dbReference>
<dbReference type="InterPro" id="IPR031686">
    <property type="entry name" value="ATP-synth_a_Xtn"/>
</dbReference>
<keyword evidence="6" id="KW-0406">Ion transport</keyword>
<evidence type="ECO:0000313" key="11">
    <source>
        <dbReference type="EMBL" id="KKN12143.1"/>
    </source>
</evidence>
<dbReference type="FunFam" id="2.40.50.100:FF:000008">
    <property type="entry name" value="V-type proton ATPase catalytic subunit A"/>
    <property type="match status" value="1"/>
</dbReference>
<accession>A0A0F9R3U1</accession>
<dbReference type="PANTHER" id="PTHR43607:SF1">
    <property type="entry name" value="H(+)-TRANSPORTING TWO-SECTOR ATPASE"/>
    <property type="match status" value="1"/>
</dbReference>
<dbReference type="CDD" id="cd01134">
    <property type="entry name" value="V_A-ATPase_A"/>
    <property type="match status" value="1"/>
</dbReference>
<evidence type="ECO:0000256" key="5">
    <source>
        <dbReference type="ARBA" id="ARBA00022967"/>
    </source>
</evidence>
<dbReference type="GO" id="GO:0046034">
    <property type="term" value="P:ATP metabolic process"/>
    <property type="evidence" value="ECO:0007669"/>
    <property type="project" value="InterPro"/>
</dbReference>
<dbReference type="SUPFAM" id="SSF47917">
    <property type="entry name" value="C-terminal domain of alpha and beta subunits of F1 ATP synthase"/>
    <property type="match status" value="1"/>
</dbReference>
<dbReference type="EMBL" id="LAZR01004062">
    <property type="protein sequence ID" value="KKN12143.1"/>
    <property type="molecule type" value="Genomic_DNA"/>
</dbReference>
<protein>
    <recommendedName>
        <fullName evidence="12">AAA+ ATPase domain-containing protein</fullName>
    </recommendedName>
</protein>
<dbReference type="Gene3D" id="1.10.1140.10">
    <property type="entry name" value="Bovine Mitochondrial F1-atpase, Atp Synthase Beta Chain, Chain D, domain 3"/>
    <property type="match status" value="1"/>
</dbReference>
<dbReference type="SUPFAM" id="SSF50615">
    <property type="entry name" value="N-terminal domain of alpha and beta subunits of F1 ATP synthase"/>
    <property type="match status" value="1"/>
</dbReference>
<evidence type="ECO:0000259" key="8">
    <source>
        <dbReference type="Pfam" id="PF02874"/>
    </source>
</evidence>
<dbReference type="InterPro" id="IPR024034">
    <property type="entry name" value="ATPase_F1/V1_b/a_C"/>
</dbReference>
<evidence type="ECO:0000256" key="6">
    <source>
        <dbReference type="ARBA" id="ARBA00023065"/>
    </source>
</evidence>
<dbReference type="GO" id="GO:0046961">
    <property type="term" value="F:proton-transporting ATPase activity, rotational mechanism"/>
    <property type="evidence" value="ECO:0007669"/>
    <property type="project" value="InterPro"/>
</dbReference>
<dbReference type="Pfam" id="PF00006">
    <property type="entry name" value="ATP-synt_ab"/>
    <property type="match status" value="1"/>
</dbReference>
<keyword evidence="5" id="KW-1278">Translocase</keyword>
<dbReference type="Pfam" id="PF02874">
    <property type="entry name" value="ATP-synt_ab_N"/>
    <property type="match status" value="1"/>
</dbReference>
<evidence type="ECO:0000256" key="4">
    <source>
        <dbReference type="ARBA" id="ARBA00022840"/>
    </source>
</evidence>
<evidence type="ECO:0000256" key="1">
    <source>
        <dbReference type="ARBA" id="ARBA00008936"/>
    </source>
</evidence>
<dbReference type="GO" id="GO:0005524">
    <property type="term" value="F:ATP binding"/>
    <property type="evidence" value="ECO:0007669"/>
    <property type="project" value="UniProtKB-KW"/>
</dbReference>
<keyword evidence="4" id="KW-0067">ATP-binding</keyword>
<dbReference type="Gene3D" id="2.40.30.20">
    <property type="match status" value="1"/>
</dbReference>
<dbReference type="Gene3D" id="2.40.50.100">
    <property type="match status" value="1"/>
</dbReference>
<organism evidence="11">
    <name type="scientific">marine sediment metagenome</name>
    <dbReference type="NCBI Taxonomy" id="412755"/>
    <lineage>
        <taxon>unclassified sequences</taxon>
        <taxon>metagenomes</taxon>
        <taxon>ecological metagenomes</taxon>
    </lineage>
</organism>
<dbReference type="SUPFAM" id="SSF52540">
    <property type="entry name" value="P-loop containing nucleoside triphosphate hydrolases"/>
    <property type="match status" value="1"/>
</dbReference>
<feature type="domain" description="ATPsynthase alpha/beta subunit barrel-sandwich" evidence="9">
    <location>
        <begin position="125"/>
        <end position="211"/>
    </location>
</feature>
<name>A0A0F9R3U1_9ZZZZ</name>
<gene>
    <name evidence="11" type="ORF">LCGC14_1019460</name>
</gene>
<comment type="caution">
    <text evidence="11">The sequence shown here is derived from an EMBL/GenBank/DDBJ whole genome shotgun (WGS) entry which is preliminary data.</text>
</comment>
<dbReference type="InterPro" id="IPR004100">
    <property type="entry name" value="ATPase_F1/V1/A1_a/bsu_N"/>
</dbReference>
<dbReference type="NCBIfam" id="NF003220">
    <property type="entry name" value="PRK04192.1"/>
    <property type="match status" value="1"/>
</dbReference>
<keyword evidence="3" id="KW-0547">Nucleotide-binding</keyword>
<dbReference type="AlphaFoldDB" id="A0A0F9R3U1"/>
<dbReference type="InterPro" id="IPR027417">
    <property type="entry name" value="P-loop_NTPase"/>
</dbReference>
<keyword evidence="2" id="KW-0813">Transport</keyword>
<evidence type="ECO:0000259" key="7">
    <source>
        <dbReference type="Pfam" id="PF00006"/>
    </source>
</evidence>
<evidence type="ECO:0000256" key="2">
    <source>
        <dbReference type="ARBA" id="ARBA00022448"/>
    </source>
</evidence>
<dbReference type="InterPro" id="IPR022878">
    <property type="entry name" value="V-ATPase_asu"/>
</dbReference>
<dbReference type="HAMAP" id="MF_00309">
    <property type="entry name" value="ATP_synth_A_arch"/>
    <property type="match status" value="1"/>
</dbReference>
<feature type="domain" description="ATPase F1/V1/A1 complex alpha/beta subunit N-terminal" evidence="8">
    <location>
        <begin position="23"/>
        <end position="85"/>
    </location>
</feature>
<proteinExistence type="inferred from homology"/>
<feature type="domain" description="ATP synthase A/B type C-terminal" evidence="10">
    <location>
        <begin position="465"/>
        <end position="553"/>
    </location>
</feature>
<feature type="domain" description="ATPase F1/V1/A1 complex alpha/beta subunit nucleotide-binding" evidence="7">
    <location>
        <begin position="229"/>
        <end position="452"/>
    </location>
</feature>
<dbReference type="Pfam" id="PF22919">
    <property type="entry name" value="ATP-synt_VA_C"/>
    <property type="match status" value="1"/>
</dbReference>
<evidence type="ECO:0008006" key="12">
    <source>
        <dbReference type="Google" id="ProtNLM"/>
    </source>
</evidence>
<evidence type="ECO:0000259" key="10">
    <source>
        <dbReference type="Pfam" id="PF22919"/>
    </source>
</evidence>
<comment type="similarity">
    <text evidence="1">Belongs to the ATPase alpha/beta chains family.</text>
</comment>
<dbReference type="InterPro" id="IPR023366">
    <property type="entry name" value="ATP_synth_asu-like_sf"/>
</dbReference>
<dbReference type="PANTHER" id="PTHR43607">
    <property type="entry name" value="V-TYPE PROTON ATPASE CATALYTIC SUBUNIT A"/>
    <property type="match status" value="1"/>
</dbReference>
<evidence type="ECO:0000256" key="3">
    <source>
        <dbReference type="ARBA" id="ARBA00022741"/>
    </source>
</evidence>
<evidence type="ECO:0000259" key="9">
    <source>
        <dbReference type="Pfam" id="PF16886"/>
    </source>
</evidence>
<dbReference type="CDD" id="cd18111">
    <property type="entry name" value="ATP-synt_V_A-type_alpha_C"/>
    <property type="match status" value="1"/>
</dbReference>
<sequence>MVLNLNQNKNKNHLLTETTIGKVSRIAGSHVTAKDMPNAKMFELVKVGEAGIIGEIIRISGNTGIIQAYEETEGTKLGEKVIGTGKLLSVELGPGLMGQIIDGVQRPLPLIAEKVGPWIEKGIEVPAIDRNKKWQFKPIISKGTKVTGGDILGEVQETPSILNRIMVPPEVVGVVEKICSEGKFTVTEPIAEIKTHSGIKEVFMMQTWPVRHARPYKKKLRIDTPLLTGQRIIDSFFPVAKGGITAVSGGFGTGKTVLLQTLAVWIDADIIVYIGCGERGNEMADVLERFTHLKKTESDYPLLSRSVLIANTSNMPILAREASIYSGITIAEYYRDMGYNVAIMADSTSRWAEALREISGRLEEMPGEEGYPAYLSSRLAEYYSRTGCIKTLGADDREGSITMLSAISPPGGDFSEPVTRNTLRLAKVFWALDFNLAHRRHYPAINWFMSYSEYMSFLEDWFLRIDRNWKKLCGDARALLREEEELKEIVALIGADILGDKQRGVFEIAKMLKEYFLLQSAYHPVDVYCPIQKTHKMLRALLKFNEKTRAAIELGVPLQKILALPVKVGLSRLKIIPTNEFDEVNTKLLVDMDEQFEVLIQEEKEEKDND</sequence>
<reference evidence="11" key="1">
    <citation type="journal article" date="2015" name="Nature">
        <title>Complex archaea that bridge the gap between prokaryotes and eukaryotes.</title>
        <authorList>
            <person name="Spang A."/>
            <person name="Saw J.H."/>
            <person name="Jorgensen S.L."/>
            <person name="Zaremba-Niedzwiedzka K."/>
            <person name="Martijn J."/>
            <person name="Lind A.E."/>
            <person name="van Eijk R."/>
            <person name="Schleper C."/>
            <person name="Guy L."/>
            <person name="Ettema T.J."/>
        </authorList>
    </citation>
    <scope>NUCLEOTIDE SEQUENCE</scope>
</reference>
<dbReference type="InterPro" id="IPR036121">
    <property type="entry name" value="ATPase_F1/V1/A1_a/bsu_N_sf"/>
</dbReference>
<dbReference type="Gene3D" id="3.40.50.300">
    <property type="entry name" value="P-loop containing nucleotide triphosphate hydrolases"/>
    <property type="match status" value="1"/>
</dbReference>
<dbReference type="Pfam" id="PF16886">
    <property type="entry name" value="ATP-synt_ab_Xtn"/>
    <property type="match status" value="1"/>
</dbReference>